<proteinExistence type="predicted"/>
<dbReference type="Proteomes" id="UP000278149">
    <property type="component" value="Unassembled WGS sequence"/>
</dbReference>
<dbReference type="AlphaFoldDB" id="A0A3R9QQ83"/>
<organism evidence="1 2">
    <name type="scientific">Candidatus Korarchaeum cryptofilum</name>
    <dbReference type="NCBI Taxonomy" id="498846"/>
    <lineage>
        <taxon>Archaea</taxon>
        <taxon>Thermoproteota</taxon>
        <taxon>Candidatus Korarchaeia</taxon>
        <taxon>Candidatus Korarchaeales</taxon>
        <taxon>Candidatus Korarchaeaceae</taxon>
        <taxon>Candidatus Korarchaeum</taxon>
    </lineage>
</organism>
<evidence type="ECO:0008006" key="3">
    <source>
        <dbReference type="Google" id="ProtNLM"/>
    </source>
</evidence>
<evidence type="ECO:0000313" key="1">
    <source>
        <dbReference type="EMBL" id="RSN67993.1"/>
    </source>
</evidence>
<comment type="caution">
    <text evidence="1">The sequence shown here is derived from an EMBL/GenBank/DDBJ whole genome shotgun (WGS) entry which is preliminary data.</text>
</comment>
<dbReference type="RefSeq" id="WP_012309120.1">
    <property type="nucleotide sequence ID" value="NZ_RCOR01000037.1"/>
</dbReference>
<accession>A0A3R9QQ83</accession>
<dbReference type="PANTHER" id="PTHR37559:SF1">
    <property type="entry name" value="PAREP6 PART 2, AUTHENTIC FRAMESHIFT"/>
    <property type="match status" value="1"/>
</dbReference>
<dbReference type="PANTHER" id="PTHR37559">
    <property type="entry name" value="PAREP6 PART 2, AUTHENTIC FRAMESHIFT"/>
    <property type="match status" value="1"/>
</dbReference>
<sequence>MVEEVEPPPELIQEWEREDREFREIRRSKADWEFIKAQPPHIRAALIYFIERGDIYRAAKIAGMTVGEFDEHRYRARIPNIT</sequence>
<evidence type="ECO:0000313" key="2">
    <source>
        <dbReference type="Proteomes" id="UP000278149"/>
    </source>
</evidence>
<protein>
    <recommendedName>
        <fullName evidence="3">PaREP6</fullName>
    </recommendedName>
</protein>
<name>A0A3R9QQ83_9CREN</name>
<dbReference type="GeneID" id="6093754"/>
<dbReference type="OMA" id="READWEF"/>
<dbReference type="EMBL" id="RCOR01000037">
    <property type="protein sequence ID" value="RSN67993.1"/>
    <property type="molecule type" value="Genomic_DNA"/>
</dbReference>
<reference evidence="1 2" key="1">
    <citation type="submission" date="2018-10" db="EMBL/GenBank/DDBJ databases">
        <title>Co-occurring genomic capacity for anaerobic methane metabolism and dissimilatory sulfite reduction discovered in the Korarchaeota.</title>
        <authorList>
            <person name="Mckay L.J."/>
            <person name="Dlakic M."/>
            <person name="Fields M.W."/>
            <person name="Delmont T.O."/>
            <person name="Eren A.M."/>
            <person name="Jay Z.J."/>
            <person name="Klingelsmith K.B."/>
            <person name="Rusch D.B."/>
            <person name="Inskeep W.P."/>
        </authorList>
    </citation>
    <scope>NUCLEOTIDE SEQUENCE [LARGE SCALE GENOMIC DNA]</scope>
    <source>
        <strain evidence="1 2">WS</strain>
    </source>
</reference>
<gene>
    <name evidence="1" type="ORF">D9Q81_06820</name>
</gene>